<gene>
    <name evidence="13" type="primary">outO</name>
    <name evidence="13" type="ORF">VMF7928_01573</name>
</gene>
<feature type="transmembrane region" description="Helical" evidence="10">
    <location>
        <begin position="215"/>
        <end position="243"/>
    </location>
</feature>
<evidence type="ECO:0000313" key="13">
    <source>
        <dbReference type="EMBL" id="CAH0538664.1"/>
    </source>
</evidence>
<name>A0ABN8E6L5_9VIBR</name>
<reference evidence="13" key="1">
    <citation type="submission" date="2021-11" db="EMBL/GenBank/DDBJ databases">
        <authorList>
            <person name="Rodrigo-Torres L."/>
            <person name="Arahal R. D."/>
            <person name="Lucena T."/>
        </authorList>
    </citation>
    <scope>NUCLEOTIDE SEQUENCE</scope>
    <source>
        <strain evidence="13">CECT 7928</strain>
    </source>
</reference>
<dbReference type="EC" id="2.1.1.-" evidence="9"/>
<evidence type="ECO:0000256" key="4">
    <source>
        <dbReference type="ARBA" id="ARBA00022519"/>
    </source>
</evidence>
<keyword evidence="7 10" id="KW-0472">Membrane</keyword>
<evidence type="ECO:0000256" key="1">
    <source>
        <dbReference type="ARBA" id="ARBA00004429"/>
    </source>
</evidence>
<comment type="caution">
    <text evidence="13">The sequence shown here is derived from an EMBL/GenBank/DDBJ whole genome shotgun (WGS) entry which is preliminary data.</text>
</comment>
<evidence type="ECO:0000256" key="8">
    <source>
        <dbReference type="RuleBase" id="RU003793"/>
    </source>
</evidence>
<dbReference type="InterPro" id="IPR010627">
    <property type="entry name" value="Prepilin_pept_A24_N"/>
</dbReference>
<evidence type="ECO:0000256" key="6">
    <source>
        <dbReference type="ARBA" id="ARBA00022989"/>
    </source>
</evidence>
<evidence type="ECO:0000259" key="11">
    <source>
        <dbReference type="Pfam" id="PF01478"/>
    </source>
</evidence>
<feature type="transmembrane region" description="Helical" evidence="10">
    <location>
        <begin position="6"/>
        <end position="30"/>
    </location>
</feature>
<keyword evidence="9" id="KW-0489">Methyltransferase</keyword>
<comment type="function">
    <text evidence="9">Plays an essential role in type IV pili and type II pseudopili formation by proteolytically removing the leader sequence from substrate proteins and subsequently monomethylating the alpha-amino group of the newly exposed N-terminal phenylalanine.</text>
</comment>
<comment type="catalytic activity">
    <reaction evidence="9">
        <text>Typically cleaves a -Gly-|-Phe- bond to release an N-terminal, basic peptide of 5-8 residues from type IV prepilin, and then N-methylates the new N-terminal amino group, the methyl donor being S-adenosyl-L-methionine.</text>
        <dbReference type="EC" id="3.4.23.43"/>
    </reaction>
</comment>
<proteinExistence type="inferred from homology"/>
<dbReference type="Gene3D" id="1.20.120.1220">
    <property type="match status" value="1"/>
</dbReference>
<keyword evidence="9" id="KW-0378">Hydrolase</keyword>
<keyword evidence="5 9" id="KW-0812">Transmembrane</keyword>
<evidence type="ECO:0000256" key="2">
    <source>
        <dbReference type="ARBA" id="ARBA00005801"/>
    </source>
</evidence>
<evidence type="ECO:0000313" key="14">
    <source>
        <dbReference type="Proteomes" id="UP000838748"/>
    </source>
</evidence>
<dbReference type="InterPro" id="IPR050882">
    <property type="entry name" value="Prepilin_peptidase/N-MTase"/>
</dbReference>
<keyword evidence="3" id="KW-1003">Cell membrane</keyword>
<dbReference type="PANTHER" id="PTHR30487">
    <property type="entry name" value="TYPE 4 PREPILIN-LIKE PROTEINS LEADER PEPTIDE-PROCESSING ENZYME"/>
    <property type="match status" value="1"/>
</dbReference>
<dbReference type="Pfam" id="PF01478">
    <property type="entry name" value="Peptidase_A24"/>
    <property type="match status" value="1"/>
</dbReference>
<dbReference type="EMBL" id="CAKLDM010000002">
    <property type="protein sequence ID" value="CAH0538664.1"/>
    <property type="molecule type" value="Genomic_DNA"/>
</dbReference>
<evidence type="ECO:0000256" key="10">
    <source>
        <dbReference type="SAM" id="Phobius"/>
    </source>
</evidence>
<keyword evidence="14" id="KW-1185">Reference proteome</keyword>
<feature type="domain" description="Prepilin type IV endopeptidase peptidase" evidence="11">
    <location>
        <begin position="134"/>
        <end position="244"/>
    </location>
</feature>
<feature type="transmembrane region" description="Helical" evidence="10">
    <location>
        <begin position="158"/>
        <end position="176"/>
    </location>
</feature>
<feature type="transmembrane region" description="Helical" evidence="10">
    <location>
        <begin position="263"/>
        <end position="283"/>
    </location>
</feature>
<feature type="domain" description="Prepilin peptidase A24 N-terminal" evidence="12">
    <location>
        <begin position="17"/>
        <end position="124"/>
    </location>
</feature>
<keyword evidence="9" id="KW-0808">Transferase</keyword>
<accession>A0ABN8E6L5</accession>
<evidence type="ECO:0000256" key="5">
    <source>
        <dbReference type="ARBA" id="ARBA00022692"/>
    </source>
</evidence>
<feature type="transmembrane region" description="Helical" evidence="10">
    <location>
        <begin position="182"/>
        <end position="203"/>
    </location>
</feature>
<sequence>MDAIYYNPWIFTTLATVFGLIIGSFLNVVIARLPKIMEQEWRDECAESFPEYKITPTSERLSLSSPRSTCPKCSTKLRIIDNIPVLSWLLLRGKCHHCKASISIRYPFVELLSAALSYVIASHFGFSYYAIASMVFTFALIGATFIDFDTLLLPDQITLPLMWLGISLALFNIGPVSLYDSVLGAICGYMFLWLLYWGFKLLTGKEGMGYGDFKLLAALGAWLGWQYLPIVVLLSSMVGLVFGLIQLRLQSKGKEHTFPFGPYLSIAGWISLIWGEHIVRWYFGSILG</sequence>
<evidence type="ECO:0000259" key="12">
    <source>
        <dbReference type="Pfam" id="PF06750"/>
    </source>
</evidence>
<dbReference type="PRINTS" id="PR00864">
    <property type="entry name" value="PREPILNPTASE"/>
</dbReference>
<keyword evidence="4" id="KW-0997">Cell inner membrane</keyword>
<dbReference type="PANTHER" id="PTHR30487:SF0">
    <property type="entry name" value="PREPILIN LEADER PEPTIDASE_N-METHYLTRANSFERASE-RELATED"/>
    <property type="match status" value="1"/>
</dbReference>
<keyword evidence="9" id="KW-0645">Protease</keyword>
<dbReference type="Proteomes" id="UP000838748">
    <property type="component" value="Unassembled WGS sequence"/>
</dbReference>
<evidence type="ECO:0000256" key="7">
    <source>
        <dbReference type="ARBA" id="ARBA00023136"/>
    </source>
</evidence>
<evidence type="ECO:0000256" key="3">
    <source>
        <dbReference type="ARBA" id="ARBA00022475"/>
    </source>
</evidence>
<organism evidence="13 14">
    <name type="scientific">Vibrio marisflavi CECT 7928</name>
    <dbReference type="NCBI Taxonomy" id="634439"/>
    <lineage>
        <taxon>Bacteria</taxon>
        <taxon>Pseudomonadati</taxon>
        <taxon>Pseudomonadota</taxon>
        <taxon>Gammaproteobacteria</taxon>
        <taxon>Vibrionales</taxon>
        <taxon>Vibrionaceae</taxon>
        <taxon>Vibrio</taxon>
    </lineage>
</organism>
<comment type="subcellular location">
    <subcellularLocation>
        <location evidence="1">Cell inner membrane</location>
        <topology evidence="1">Multi-pass membrane protein</topology>
    </subcellularLocation>
    <subcellularLocation>
        <location evidence="9">Cell membrane</location>
        <topology evidence="9">Multi-pass membrane protein</topology>
    </subcellularLocation>
</comment>
<protein>
    <recommendedName>
        <fullName evidence="9">Prepilin leader peptidase/N-methyltransferase</fullName>
        <ecNumber evidence="9">2.1.1.-</ecNumber>
        <ecNumber evidence="9">3.4.23.43</ecNumber>
    </recommendedName>
</protein>
<comment type="similarity">
    <text evidence="2 8">Belongs to the peptidase A24 family.</text>
</comment>
<dbReference type="InterPro" id="IPR000045">
    <property type="entry name" value="Prepilin_IV_endopep_pep"/>
</dbReference>
<evidence type="ECO:0000256" key="9">
    <source>
        <dbReference type="RuleBase" id="RU003794"/>
    </source>
</evidence>
<keyword evidence="6 10" id="KW-1133">Transmembrane helix</keyword>
<dbReference type="InterPro" id="IPR014032">
    <property type="entry name" value="Peptidase_A24A_bac"/>
</dbReference>
<keyword evidence="9" id="KW-0511">Multifunctional enzyme</keyword>
<dbReference type="Pfam" id="PF06750">
    <property type="entry name" value="A24_N_bact"/>
    <property type="match status" value="1"/>
</dbReference>
<feature type="transmembrane region" description="Helical" evidence="10">
    <location>
        <begin position="126"/>
        <end position="146"/>
    </location>
</feature>
<dbReference type="EC" id="3.4.23.43" evidence="9"/>
<dbReference type="RefSeq" id="WP_237360925.1">
    <property type="nucleotide sequence ID" value="NZ_CAKLDM010000002.1"/>
</dbReference>